<dbReference type="RefSeq" id="WP_208130560.1">
    <property type="nucleotide sequence ID" value="NZ_BAABGQ010000005.1"/>
</dbReference>
<feature type="transmembrane region" description="Helical" evidence="1">
    <location>
        <begin position="65"/>
        <end position="87"/>
    </location>
</feature>
<dbReference type="InterPro" id="IPR013866">
    <property type="entry name" value="Sphingolipid_d4-desaturase_N"/>
</dbReference>
<feature type="domain" description="Fatty acid desaturase" evidence="2">
    <location>
        <begin position="65"/>
        <end position="289"/>
    </location>
</feature>
<keyword evidence="1" id="KW-0812">Transmembrane</keyword>
<feature type="transmembrane region" description="Helical" evidence="1">
    <location>
        <begin position="149"/>
        <end position="172"/>
    </location>
</feature>
<gene>
    <name evidence="4" type="ORF">GCM10023172_17710</name>
</gene>
<dbReference type="Proteomes" id="UP001501243">
    <property type="component" value="Unassembled WGS sequence"/>
</dbReference>
<keyword evidence="1" id="KW-1133">Transmembrane helix</keyword>
<reference evidence="5" key="1">
    <citation type="journal article" date="2019" name="Int. J. Syst. Evol. Microbiol.">
        <title>The Global Catalogue of Microorganisms (GCM) 10K type strain sequencing project: providing services to taxonomists for standard genome sequencing and annotation.</title>
        <authorList>
            <consortium name="The Broad Institute Genomics Platform"/>
            <consortium name="The Broad Institute Genome Sequencing Center for Infectious Disease"/>
            <person name="Wu L."/>
            <person name="Ma J."/>
        </authorList>
    </citation>
    <scope>NUCLEOTIDE SEQUENCE [LARGE SCALE GENOMIC DNA]</scope>
    <source>
        <strain evidence="5">JCM 17841</strain>
    </source>
</reference>
<evidence type="ECO:0000313" key="4">
    <source>
        <dbReference type="EMBL" id="GAA4499264.1"/>
    </source>
</evidence>
<dbReference type="EMBL" id="BAABGQ010000005">
    <property type="protein sequence ID" value="GAA4499264.1"/>
    <property type="molecule type" value="Genomic_DNA"/>
</dbReference>
<dbReference type="PANTHER" id="PTHR12879">
    <property type="entry name" value="SPHINGOLIPID DELTA 4 DESATURASE/C-4 HYDROXYLASE PROTEIN DES2"/>
    <property type="match status" value="1"/>
</dbReference>
<comment type="caution">
    <text evidence="4">The sequence shown here is derived from an EMBL/GenBank/DDBJ whole genome shotgun (WGS) entry which is preliminary data.</text>
</comment>
<dbReference type="InterPro" id="IPR036259">
    <property type="entry name" value="MFS_trans_sf"/>
</dbReference>
<dbReference type="InterPro" id="IPR005804">
    <property type="entry name" value="FA_desaturase_dom"/>
</dbReference>
<dbReference type="Pfam" id="PF08557">
    <property type="entry name" value="Lipid_DES"/>
    <property type="match status" value="1"/>
</dbReference>
<dbReference type="SUPFAM" id="SSF103473">
    <property type="entry name" value="MFS general substrate transporter"/>
    <property type="match status" value="1"/>
</dbReference>
<name>A0ABP8Q9A7_9BACT</name>
<feature type="transmembrane region" description="Helical" evidence="1">
    <location>
        <begin position="99"/>
        <end position="118"/>
    </location>
</feature>
<feature type="transmembrane region" description="Helical" evidence="1">
    <location>
        <begin position="41"/>
        <end position="59"/>
    </location>
</feature>
<organism evidence="4 5">
    <name type="scientific">Hymenobacter ginsengisoli</name>
    <dbReference type="NCBI Taxonomy" id="1051626"/>
    <lineage>
        <taxon>Bacteria</taxon>
        <taxon>Pseudomonadati</taxon>
        <taxon>Bacteroidota</taxon>
        <taxon>Cytophagia</taxon>
        <taxon>Cytophagales</taxon>
        <taxon>Hymenobacteraceae</taxon>
        <taxon>Hymenobacter</taxon>
    </lineage>
</organism>
<evidence type="ECO:0000313" key="5">
    <source>
        <dbReference type="Proteomes" id="UP001501243"/>
    </source>
</evidence>
<evidence type="ECO:0000259" key="3">
    <source>
        <dbReference type="Pfam" id="PF08557"/>
    </source>
</evidence>
<feature type="domain" description="Sphingolipid delta4-desaturase N-terminal" evidence="3">
    <location>
        <begin position="8"/>
        <end position="38"/>
    </location>
</feature>
<evidence type="ECO:0000259" key="2">
    <source>
        <dbReference type="Pfam" id="PF00487"/>
    </source>
</evidence>
<dbReference type="Pfam" id="PF00487">
    <property type="entry name" value="FA_desaturase"/>
    <property type="match status" value="1"/>
</dbReference>
<proteinExistence type="predicted"/>
<dbReference type="PANTHER" id="PTHR12879:SF8">
    <property type="entry name" value="SPHINGOLIPID DELTA(4)-DESATURASE DES1"/>
    <property type="match status" value="1"/>
</dbReference>
<protein>
    <recommendedName>
        <fullName evidence="6">Fatty acid desaturase</fullName>
    </recommendedName>
</protein>
<sequence length="325" mass="37149">MALAPTAYTPTAEPVSHHVRARQLLRAHPEVKRLMTRNANTALITAGCVAVQVLATYLLHGHTWYWSLLAAYVLGAFVCHTLFVIVHEATHNLVFKGQWANAAVGIAANLPMVIPTAMSFRKYHLKHHSALGDFDHDADLPDHYEAKLIRHYAVGKAIWLFFFPVFQVVRTFRCRSVVPFDKYIAANWIAQIAFNVGMYLWLGPAAFLYLFFSFWFSVSLHPVGARWIQEHYLVLSPDQETTSYYGRLNSVHLNIGYHNEHHDLPGVPWNKLPELRKLAPEFYEPLLHHTSYTKVLLRFLFDQELSLYSRLVRGESASSAVPMAR</sequence>
<keyword evidence="1" id="KW-0472">Membrane</keyword>
<accession>A0ABP8Q9A7</accession>
<keyword evidence="5" id="KW-1185">Reference proteome</keyword>
<evidence type="ECO:0008006" key="6">
    <source>
        <dbReference type="Google" id="ProtNLM"/>
    </source>
</evidence>
<evidence type="ECO:0000256" key="1">
    <source>
        <dbReference type="SAM" id="Phobius"/>
    </source>
</evidence>